<evidence type="ECO:0000256" key="1">
    <source>
        <dbReference type="SAM" id="MobiDB-lite"/>
    </source>
</evidence>
<dbReference type="EMBL" id="MSIF01000009">
    <property type="protein sequence ID" value="OLF09526.1"/>
    <property type="molecule type" value="Genomic_DNA"/>
</dbReference>
<evidence type="ECO:0000313" key="4">
    <source>
        <dbReference type="Proteomes" id="UP000185696"/>
    </source>
</evidence>
<sequence length="187" mass="19080">MRRTALFVTALVALAVALVSCSSETPGDATSGDGDGTSVQIPTEGGDSETTEPPETSESGTGSADSLEPCELFSSDDLAALSLTGGQEEELAGARVCLWQATDNHTVSAGVWANLGIDDVQSKTPPEPKTVGSRPATQYTGELGVCVVALELTETSRVDVTAAAQGDLNKACSIANQAAELVEPKLP</sequence>
<dbReference type="AlphaFoldDB" id="A0A7Z1AXS4"/>
<dbReference type="InterPro" id="IPR024520">
    <property type="entry name" value="DUF3558"/>
</dbReference>
<feature type="signal peptide" evidence="2">
    <location>
        <begin position="1"/>
        <end position="25"/>
    </location>
</feature>
<protein>
    <recommendedName>
        <fullName evidence="5">DUF3558 domain-containing protein</fullName>
    </recommendedName>
</protein>
<name>A0A7Z1AXS4_9PSEU</name>
<evidence type="ECO:0008006" key="5">
    <source>
        <dbReference type="Google" id="ProtNLM"/>
    </source>
</evidence>
<keyword evidence="2" id="KW-0732">Signal</keyword>
<feature type="region of interest" description="Disordered" evidence="1">
    <location>
        <begin position="23"/>
        <end position="69"/>
    </location>
</feature>
<evidence type="ECO:0000313" key="3">
    <source>
        <dbReference type="EMBL" id="OLF09526.1"/>
    </source>
</evidence>
<comment type="caution">
    <text evidence="3">The sequence shown here is derived from an EMBL/GenBank/DDBJ whole genome shotgun (WGS) entry which is preliminary data.</text>
</comment>
<reference evidence="3 4" key="1">
    <citation type="submission" date="2016-12" db="EMBL/GenBank/DDBJ databases">
        <title>The draft genome sequence of Actinophytocola xinjiangensis.</title>
        <authorList>
            <person name="Wang W."/>
            <person name="Yuan L."/>
        </authorList>
    </citation>
    <scope>NUCLEOTIDE SEQUENCE [LARGE SCALE GENOMIC DNA]</scope>
    <source>
        <strain evidence="3 4">CGMCC 4.4663</strain>
    </source>
</reference>
<accession>A0A7Z1AXS4</accession>
<feature type="compositionally biased region" description="Low complexity" evidence="1">
    <location>
        <begin position="53"/>
        <end position="63"/>
    </location>
</feature>
<proteinExistence type="predicted"/>
<feature type="compositionally biased region" description="Low complexity" evidence="1">
    <location>
        <begin position="27"/>
        <end position="45"/>
    </location>
</feature>
<organism evidence="3 4">
    <name type="scientific">Actinophytocola xinjiangensis</name>
    <dbReference type="NCBI Taxonomy" id="485602"/>
    <lineage>
        <taxon>Bacteria</taxon>
        <taxon>Bacillati</taxon>
        <taxon>Actinomycetota</taxon>
        <taxon>Actinomycetes</taxon>
        <taxon>Pseudonocardiales</taxon>
        <taxon>Pseudonocardiaceae</taxon>
    </lineage>
</organism>
<keyword evidence="4" id="KW-1185">Reference proteome</keyword>
<feature type="chain" id="PRO_5038678854" description="DUF3558 domain-containing protein" evidence="2">
    <location>
        <begin position="26"/>
        <end position="187"/>
    </location>
</feature>
<dbReference type="Proteomes" id="UP000185696">
    <property type="component" value="Unassembled WGS sequence"/>
</dbReference>
<evidence type="ECO:0000256" key="2">
    <source>
        <dbReference type="SAM" id="SignalP"/>
    </source>
</evidence>
<dbReference type="PROSITE" id="PS51257">
    <property type="entry name" value="PROKAR_LIPOPROTEIN"/>
    <property type="match status" value="1"/>
</dbReference>
<dbReference type="Pfam" id="PF12079">
    <property type="entry name" value="DUF3558"/>
    <property type="match status" value="1"/>
</dbReference>
<gene>
    <name evidence="3" type="ORF">BLA60_20475</name>
</gene>